<keyword evidence="8" id="KW-0597">Phosphoprotein</keyword>
<evidence type="ECO:0000256" key="10">
    <source>
        <dbReference type="ARBA" id="ARBA00022968"/>
    </source>
</evidence>
<evidence type="ECO:0000256" key="1">
    <source>
        <dbReference type="ARBA" id="ARBA00000716"/>
    </source>
</evidence>
<dbReference type="Gene3D" id="1.10.1380.10">
    <property type="entry name" value="Neutral endopeptidase , domain2"/>
    <property type="match status" value="1"/>
</dbReference>
<dbReference type="GO" id="GO:0097242">
    <property type="term" value="P:amyloid-beta clearance"/>
    <property type="evidence" value="ECO:0007669"/>
    <property type="project" value="TreeGrafter"/>
</dbReference>
<keyword evidence="9" id="KW-0519">Myristate</keyword>
<evidence type="ECO:0000256" key="6">
    <source>
        <dbReference type="ARBA" id="ARBA00022077"/>
    </source>
</evidence>
<organism evidence="21 22">
    <name type="scientific">Limosa lapponica baueri</name>
    <dbReference type="NCBI Taxonomy" id="1758121"/>
    <lineage>
        <taxon>Eukaryota</taxon>
        <taxon>Metazoa</taxon>
        <taxon>Chordata</taxon>
        <taxon>Craniata</taxon>
        <taxon>Vertebrata</taxon>
        <taxon>Euteleostomi</taxon>
        <taxon>Archelosauria</taxon>
        <taxon>Archosauria</taxon>
        <taxon>Dinosauria</taxon>
        <taxon>Saurischia</taxon>
        <taxon>Theropoda</taxon>
        <taxon>Coelurosauria</taxon>
        <taxon>Aves</taxon>
        <taxon>Neognathae</taxon>
        <taxon>Neoaves</taxon>
        <taxon>Charadriiformes</taxon>
        <taxon>Scolopacidae</taxon>
        <taxon>Limosa</taxon>
    </lineage>
</organism>
<evidence type="ECO:0000313" key="21">
    <source>
        <dbReference type="EMBL" id="PKU30555.1"/>
    </source>
</evidence>
<comment type="catalytic activity">
    <reaction evidence="1">
        <text>Preferential cleavage of polypeptides between hydrophobic residues, particularly with Phe or Tyr at P1'.</text>
        <dbReference type="EC" id="3.4.24.11"/>
    </reaction>
</comment>
<dbReference type="PANTHER" id="PTHR11733">
    <property type="entry name" value="ZINC METALLOPROTEASE FAMILY M13 NEPRILYSIN-RELATED"/>
    <property type="match status" value="1"/>
</dbReference>
<dbReference type="InterPro" id="IPR042089">
    <property type="entry name" value="Peptidase_M13_dom_2"/>
</dbReference>
<dbReference type="InterPro" id="IPR008753">
    <property type="entry name" value="Peptidase_M13_N"/>
</dbReference>
<evidence type="ECO:0000256" key="16">
    <source>
        <dbReference type="ARBA" id="ARBA00047638"/>
    </source>
</evidence>
<feature type="domain" description="Peptidase M13 N-terminal" evidence="20">
    <location>
        <begin position="96"/>
        <end position="201"/>
    </location>
</feature>
<evidence type="ECO:0000256" key="13">
    <source>
        <dbReference type="ARBA" id="ARBA00031362"/>
    </source>
</evidence>
<evidence type="ECO:0000256" key="9">
    <source>
        <dbReference type="ARBA" id="ARBA00022707"/>
    </source>
</evidence>
<dbReference type="PROSITE" id="PS51885">
    <property type="entry name" value="NEPRILYSIN"/>
    <property type="match status" value="1"/>
</dbReference>
<comment type="catalytic activity">
    <reaction evidence="17">
        <text>substance P + H2O = substance P(1-7) + L-Phe-Gly-L-Leu-L-Met-NH2</text>
        <dbReference type="Rhea" id="RHEA:71467"/>
        <dbReference type="ChEBI" id="CHEBI:15377"/>
        <dbReference type="ChEBI" id="CHEBI:190692"/>
        <dbReference type="ChEBI" id="CHEBI:190695"/>
        <dbReference type="ChEBI" id="CHEBI:190698"/>
    </reaction>
    <physiologicalReaction direction="left-to-right" evidence="17">
        <dbReference type="Rhea" id="RHEA:71468"/>
    </physiologicalReaction>
</comment>
<reference evidence="22" key="1">
    <citation type="submission" date="2017-11" db="EMBL/GenBank/DDBJ databases">
        <authorList>
            <person name="Lima N.C."/>
            <person name="Parody-Merino A.M."/>
            <person name="Battley P.F."/>
            <person name="Fidler A.E."/>
            <person name="Prosdocimi F."/>
        </authorList>
    </citation>
    <scope>NUCLEOTIDE SEQUENCE [LARGE SCALE GENOMIC DNA]</scope>
</reference>
<evidence type="ECO:0000256" key="8">
    <source>
        <dbReference type="ARBA" id="ARBA00022553"/>
    </source>
</evidence>
<dbReference type="SUPFAM" id="SSF55486">
    <property type="entry name" value="Metalloproteases ('zincins'), catalytic domain"/>
    <property type="match status" value="1"/>
</dbReference>
<dbReference type="PANTHER" id="PTHR11733:SF114">
    <property type="entry name" value="NEPRILYSIN"/>
    <property type="match status" value="1"/>
</dbReference>
<dbReference type="Pfam" id="PF05649">
    <property type="entry name" value="Peptidase_M13_N"/>
    <property type="match status" value="1"/>
</dbReference>
<evidence type="ECO:0000256" key="12">
    <source>
        <dbReference type="ARBA" id="ARBA00031127"/>
    </source>
</evidence>
<dbReference type="EC" id="3.4.24.11" evidence="5"/>
<dbReference type="GO" id="GO:0005886">
    <property type="term" value="C:plasma membrane"/>
    <property type="evidence" value="ECO:0007669"/>
    <property type="project" value="UniProtKB-SubCell"/>
</dbReference>
<sequence>MKVLWASRKAEYQHKENGGLGPERRKMNANCKLCLRIVCRSDWPTIKSVAFPVSSTMACGGKFTIDSGFSMSVLKPTEINPFMDFSVLTVCFRMDCQVFNWSKFINDIMSTVEINVENTEHVIVYDPDYLIKLKSILNKYTPRDLQNYMVWRFALYGTTSETAVWRRCANYVNGNMENAVGRLYVEEAFAGDSKHVATAIRERIGYPDEIVTDDNKLNSEYQEVEFQLTRLVATGFKWATLRG</sequence>
<evidence type="ECO:0000256" key="19">
    <source>
        <dbReference type="ARBA" id="ARBA00049470"/>
    </source>
</evidence>
<keyword evidence="10" id="KW-0812">Transmembrane</keyword>
<evidence type="ECO:0000256" key="4">
    <source>
        <dbReference type="ARBA" id="ARBA00007357"/>
    </source>
</evidence>
<comment type="catalytic activity">
    <reaction evidence="19">
        <text>substance P + H2O = substance P(1-9) + L-Leu-L-Met-NH2</text>
        <dbReference type="Rhea" id="RHEA:71459"/>
        <dbReference type="ChEBI" id="CHEBI:15377"/>
        <dbReference type="ChEBI" id="CHEBI:190692"/>
        <dbReference type="ChEBI" id="CHEBI:190693"/>
        <dbReference type="ChEBI" id="CHEBI:190700"/>
    </reaction>
    <physiologicalReaction direction="left-to-right" evidence="19">
        <dbReference type="Rhea" id="RHEA:71460"/>
    </physiologicalReaction>
</comment>
<accession>A0A2I0T9V6</accession>
<evidence type="ECO:0000256" key="5">
    <source>
        <dbReference type="ARBA" id="ARBA00012521"/>
    </source>
</evidence>
<evidence type="ECO:0000256" key="7">
    <source>
        <dbReference type="ARBA" id="ARBA00022475"/>
    </source>
</evidence>
<evidence type="ECO:0000256" key="11">
    <source>
        <dbReference type="ARBA" id="ARBA00023288"/>
    </source>
</evidence>
<keyword evidence="7" id="KW-1003">Cell membrane</keyword>
<gene>
    <name evidence="21" type="ORF">llap_19141</name>
</gene>
<comment type="catalytic activity">
    <reaction evidence="18">
        <text>neurotensin + H2O = neurotensin(1-11) + L-isoleucyl-L-leucine</text>
        <dbReference type="Rhea" id="RHEA:71475"/>
        <dbReference type="ChEBI" id="CHEBI:15377"/>
        <dbReference type="ChEBI" id="CHEBI:147362"/>
        <dbReference type="ChEBI" id="CHEBI:190704"/>
        <dbReference type="ChEBI" id="CHEBI:190706"/>
    </reaction>
    <physiologicalReaction direction="left-to-right" evidence="18">
        <dbReference type="Rhea" id="RHEA:71476"/>
    </physiologicalReaction>
</comment>
<proteinExistence type="inferred from homology"/>
<protein>
    <recommendedName>
        <fullName evidence="6">Neprilysin</fullName>
        <ecNumber evidence="5">3.4.24.11</ecNumber>
    </recommendedName>
    <alternativeName>
        <fullName evidence="15">Atriopeptidase</fullName>
    </alternativeName>
    <alternativeName>
        <fullName evidence="13">Enkephalinase</fullName>
    </alternativeName>
    <alternativeName>
        <fullName evidence="12">Neutral endopeptidase 24.11</fullName>
    </alternativeName>
    <alternativeName>
        <fullName evidence="14">Skin fibroblast elastase</fullName>
    </alternativeName>
</protein>
<dbReference type="OrthoDB" id="6475849at2759"/>
<keyword evidence="11" id="KW-0449">Lipoprotein</keyword>
<evidence type="ECO:0000256" key="2">
    <source>
        <dbReference type="ARBA" id="ARBA00004236"/>
    </source>
</evidence>
<name>A0A2I0T9V6_LIMLA</name>
<dbReference type="GO" id="GO:0016485">
    <property type="term" value="P:protein processing"/>
    <property type="evidence" value="ECO:0007669"/>
    <property type="project" value="TreeGrafter"/>
</dbReference>
<reference evidence="22" key="2">
    <citation type="submission" date="2017-12" db="EMBL/GenBank/DDBJ databases">
        <title>Genome sequence of the Bar-tailed Godwit (Limosa lapponica baueri).</title>
        <authorList>
            <person name="Lima N.C.B."/>
            <person name="Parody-Merino A.M."/>
            <person name="Battley P.F."/>
            <person name="Fidler A.E."/>
            <person name="Prosdocimi F."/>
        </authorList>
    </citation>
    <scope>NUCLEOTIDE SEQUENCE [LARGE SCALE GENOMIC DNA]</scope>
</reference>
<evidence type="ECO:0000256" key="18">
    <source>
        <dbReference type="ARBA" id="ARBA00049273"/>
    </source>
</evidence>
<dbReference type="InterPro" id="IPR000718">
    <property type="entry name" value="Peptidase_M13"/>
</dbReference>
<keyword evidence="7" id="KW-0472">Membrane</keyword>
<evidence type="ECO:0000256" key="3">
    <source>
        <dbReference type="ARBA" id="ARBA00004606"/>
    </source>
</evidence>
<comment type="similarity">
    <text evidence="4">Belongs to the peptidase M13 family.</text>
</comment>
<evidence type="ECO:0000256" key="17">
    <source>
        <dbReference type="ARBA" id="ARBA00048093"/>
    </source>
</evidence>
<evidence type="ECO:0000313" key="22">
    <source>
        <dbReference type="Proteomes" id="UP000233556"/>
    </source>
</evidence>
<evidence type="ECO:0000259" key="20">
    <source>
        <dbReference type="Pfam" id="PF05649"/>
    </source>
</evidence>
<dbReference type="Proteomes" id="UP000233556">
    <property type="component" value="Unassembled WGS sequence"/>
</dbReference>
<dbReference type="GO" id="GO:0004222">
    <property type="term" value="F:metalloendopeptidase activity"/>
    <property type="evidence" value="ECO:0007669"/>
    <property type="project" value="UniProtKB-EC"/>
</dbReference>
<keyword evidence="22" id="KW-1185">Reference proteome</keyword>
<evidence type="ECO:0000256" key="15">
    <source>
        <dbReference type="ARBA" id="ARBA00032584"/>
    </source>
</evidence>
<dbReference type="EMBL" id="KZ514440">
    <property type="protein sequence ID" value="PKU30555.1"/>
    <property type="molecule type" value="Genomic_DNA"/>
</dbReference>
<dbReference type="AlphaFoldDB" id="A0A2I0T9V6"/>
<comment type="catalytic activity">
    <reaction evidence="16">
        <text>neurotensin + H2O = neurotensin(1-10) + L-tyrosyl-L-isoleucyl-L-leucine</text>
        <dbReference type="Rhea" id="RHEA:71479"/>
        <dbReference type="ChEBI" id="CHEBI:15377"/>
        <dbReference type="ChEBI" id="CHEBI:147362"/>
        <dbReference type="ChEBI" id="CHEBI:190705"/>
        <dbReference type="ChEBI" id="CHEBI:190707"/>
    </reaction>
    <physiologicalReaction direction="left-to-right" evidence="16">
        <dbReference type="Rhea" id="RHEA:71480"/>
    </physiologicalReaction>
</comment>
<evidence type="ECO:0000256" key="14">
    <source>
        <dbReference type="ARBA" id="ARBA00031486"/>
    </source>
</evidence>
<comment type="subcellular location">
    <subcellularLocation>
        <location evidence="2">Cell membrane</location>
    </subcellularLocation>
    <subcellularLocation>
        <location evidence="3">Membrane</location>
        <topology evidence="3">Single-pass type II membrane protein</topology>
    </subcellularLocation>
</comment>
<keyword evidence="10" id="KW-0735">Signal-anchor</keyword>